<dbReference type="SUPFAM" id="SSF56784">
    <property type="entry name" value="HAD-like"/>
    <property type="match status" value="1"/>
</dbReference>
<reference evidence="1 2" key="1">
    <citation type="submission" date="2016-09" db="EMBL/GenBank/DDBJ databases">
        <authorList>
            <person name="Capua I."/>
            <person name="De Benedictis P."/>
            <person name="Joannis T."/>
            <person name="Lombin L.H."/>
            <person name="Cattoli G."/>
        </authorList>
    </citation>
    <scope>NUCLEOTIDE SEQUENCE [LARGE SCALE GENOMIC DNA]</scope>
    <source>
        <strain evidence="1 2">GluBS11</strain>
    </source>
</reference>
<dbReference type="OrthoDB" id="9781413at2"/>
<dbReference type="CDD" id="cd07516">
    <property type="entry name" value="HAD_Pase"/>
    <property type="match status" value="1"/>
</dbReference>
<dbReference type="STRING" id="1619234.SAMN05421730_100580"/>
<dbReference type="PANTHER" id="PTHR10000:SF8">
    <property type="entry name" value="HAD SUPERFAMILY HYDROLASE-LIKE, TYPE 3"/>
    <property type="match status" value="1"/>
</dbReference>
<dbReference type="PROSITE" id="PS01229">
    <property type="entry name" value="COF_2"/>
    <property type="match status" value="1"/>
</dbReference>
<name>A0A1D3TRZ5_9FIRM</name>
<evidence type="ECO:0008006" key="3">
    <source>
        <dbReference type="Google" id="ProtNLM"/>
    </source>
</evidence>
<dbReference type="InterPro" id="IPR023214">
    <property type="entry name" value="HAD_sf"/>
</dbReference>
<dbReference type="SFLD" id="SFLDG01144">
    <property type="entry name" value="C2.B.4:_PGP_Like"/>
    <property type="match status" value="1"/>
</dbReference>
<dbReference type="AlphaFoldDB" id="A0A1D3TRZ5"/>
<sequence length="269" mass="30105">MKYRLLVLDLDGTLTNSKKVISEHTRKTLMKFQKAGGRIVLASGRPTYGIVPLMEELKLKEYGGFMLSFNGGMIIECATGKTIYQDQLPQEMPALLSRLAKENDADILTYQNEFIITENGGDVYIQKEVAINKMQVREVEAFGEYVVFPVTKCLMVGEGNHMAEVEEIMKAQVGDRINVFRSEPYFLELMPQNVDKAASLEKLIKHLDMRREEVMACGDGFNDKTMIAFAGLGVAMENAQKSVKKIADFVAPSNDDDGVAYAVNKFCME</sequence>
<dbReference type="SFLD" id="SFLDG01140">
    <property type="entry name" value="C2.B:_Phosphomannomutase_and_P"/>
    <property type="match status" value="1"/>
</dbReference>
<dbReference type="PANTHER" id="PTHR10000">
    <property type="entry name" value="PHOSPHOSERINE PHOSPHATASE"/>
    <property type="match status" value="1"/>
</dbReference>
<gene>
    <name evidence="1" type="ORF">SAMN05421730_100580</name>
</gene>
<dbReference type="NCBIfam" id="TIGR00099">
    <property type="entry name" value="Cof-subfamily"/>
    <property type="match status" value="1"/>
</dbReference>
<protein>
    <recommendedName>
        <fullName evidence="3">Haloacid dehalogenase-like hydrolase</fullName>
    </recommendedName>
</protein>
<organism evidence="1 2">
    <name type="scientific">Anaerobium acetethylicum</name>
    <dbReference type="NCBI Taxonomy" id="1619234"/>
    <lineage>
        <taxon>Bacteria</taxon>
        <taxon>Bacillati</taxon>
        <taxon>Bacillota</taxon>
        <taxon>Clostridia</taxon>
        <taxon>Lachnospirales</taxon>
        <taxon>Lachnospiraceae</taxon>
        <taxon>Anaerobium</taxon>
    </lineage>
</organism>
<dbReference type="InterPro" id="IPR000150">
    <property type="entry name" value="Cof"/>
</dbReference>
<accession>A0A1D3TRZ5</accession>
<dbReference type="Gene3D" id="3.40.50.1000">
    <property type="entry name" value="HAD superfamily/HAD-like"/>
    <property type="match status" value="1"/>
</dbReference>
<dbReference type="GO" id="GO:0005829">
    <property type="term" value="C:cytosol"/>
    <property type="evidence" value="ECO:0007669"/>
    <property type="project" value="TreeGrafter"/>
</dbReference>
<dbReference type="EMBL" id="FMKA01000005">
    <property type="protein sequence ID" value="SCP96551.1"/>
    <property type="molecule type" value="Genomic_DNA"/>
</dbReference>
<dbReference type="GO" id="GO:0016791">
    <property type="term" value="F:phosphatase activity"/>
    <property type="evidence" value="ECO:0007669"/>
    <property type="project" value="TreeGrafter"/>
</dbReference>
<dbReference type="InterPro" id="IPR006379">
    <property type="entry name" value="HAD-SF_hydro_IIB"/>
</dbReference>
<evidence type="ECO:0000313" key="1">
    <source>
        <dbReference type="EMBL" id="SCP96551.1"/>
    </source>
</evidence>
<dbReference type="GO" id="GO:0000287">
    <property type="term" value="F:magnesium ion binding"/>
    <property type="evidence" value="ECO:0007669"/>
    <property type="project" value="TreeGrafter"/>
</dbReference>
<dbReference type="InterPro" id="IPR036412">
    <property type="entry name" value="HAD-like_sf"/>
</dbReference>
<dbReference type="Proteomes" id="UP000199315">
    <property type="component" value="Unassembled WGS sequence"/>
</dbReference>
<dbReference type="NCBIfam" id="TIGR01484">
    <property type="entry name" value="HAD-SF-IIB"/>
    <property type="match status" value="1"/>
</dbReference>
<dbReference type="RefSeq" id="WP_091231887.1">
    <property type="nucleotide sequence ID" value="NZ_FMKA01000005.1"/>
</dbReference>
<proteinExistence type="predicted"/>
<keyword evidence="2" id="KW-1185">Reference proteome</keyword>
<evidence type="ECO:0000313" key="2">
    <source>
        <dbReference type="Proteomes" id="UP000199315"/>
    </source>
</evidence>
<dbReference type="Pfam" id="PF08282">
    <property type="entry name" value="Hydrolase_3"/>
    <property type="match status" value="1"/>
</dbReference>
<dbReference type="Gene3D" id="3.30.1240.10">
    <property type="match status" value="1"/>
</dbReference>
<dbReference type="SFLD" id="SFLDS00003">
    <property type="entry name" value="Haloacid_Dehalogenase"/>
    <property type="match status" value="1"/>
</dbReference>